<proteinExistence type="predicted"/>
<dbReference type="PANTHER" id="PTHR46796">
    <property type="entry name" value="HTH-TYPE TRANSCRIPTIONAL ACTIVATOR RHAS-RELATED"/>
    <property type="match status" value="1"/>
</dbReference>
<dbReference type="EMBL" id="BOMG01000044">
    <property type="protein sequence ID" value="GID55014.1"/>
    <property type="molecule type" value="Genomic_DNA"/>
</dbReference>
<accession>A0ABQ3X925</accession>
<keyword evidence="1" id="KW-0805">Transcription regulation</keyword>
<comment type="caution">
    <text evidence="5">The sequence shown here is derived from an EMBL/GenBank/DDBJ whole genome shotgun (WGS) entry which is preliminary data.</text>
</comment>
<gene>
    <name evidence="5" type="ORF">Aco03nite_034180</name>
</gene>
<keyword evidence="2" id="KW-0238">DNA-binding</keyword>
<dbReference type="PANTHER" id="PTHR46796:SF15">
    <property type="entry name" value="BLL1074 PROTEIN"/>
    <property type="match status" value="1"/>
</dbReference>
<dbReference type="SUPFAM" id="SSF46689">
    <property type="entry name" value="Homeodomain-like"/>
    <property type="match status" value="1"/>
</dbReference>
<dbReference type="Gene3D" id="1.10.10.60">
    <property type="entry name" value="Homeodomain-like"/>
    <property type="match status" value="1"/>
</dbReference>
<keyword evidence="3" id="KW-0804">Transcription</keyword>
<evidence type="ECO:0000256" key="1">
    <source>
        <dbReference type="ARBA" id="ARBA00023015"/>
    </source>
</evidence>
<evidence type="ECO:0000313" key="5">
    <source>
        <dbReference type="EMBL" id="GID55014.1"/>
    </source>
</evidence>
<sequence length="270" mass="28416">MIHSVPEAAVTTPCLTILGQPDPRLRRHVLTYSGFTTATPIPHRLLPINVPALVIDVTGACRVATGVSAAPTVGGPSRWGHGVTIGLTPGSMSALLGLPLVEITGRTVPLADVLGPGEADLAEQLAGLDWPGRFALLDRWLAGRLTPDEADPLLTAAWWRLQHGPGRARVDAVATALGTSRRRLEVAFRRSVGVSPGTVARVARFQRAASRLLTGTPAARVAADTGYADQPHLTRDVRSLAGLTPTALRDLLPAHGIRSSGRRLLADSGR</sequence>
<reference evidence="5 6" key="1">
    <citation type="submission" date="2021-01" db="EMBL/GenBank/DDBJ databases">
        <title>Whole genome shotgun sequence of Actinoplanes couchii NBRC 106145.</title>
        <authorList>
            <person name="Komaki H."/>
            <person name="Tamura T."/>
        </authorList>
    </citation>
    <scope>NUCLEOTIDE SEQUENCE [LARGE SCALE GENOMIC DNA]</scope>
    <source>
        <strain evidence="5 6">NBRC 106145</strain>
    </source>
</reference>
<dbReference type="InterPro" id="IPR050204">
    <property type="entry name" value="AraC_XylS_family_regulators"/>
</dbReference>
<dbReference type="Proteomes" id="UP000612282">
    <property type="component" value="Unassembled WGS sequence"/>
</dbReference>
<organism evidence="5 6">
    <name type="scientific">Actinoplanes couchii</name>
    <dbReference type="NCBI Taxonomy" id="403638"/>
    <lineage>
        <taxon>Bacteria</taxon>
        <taxon>Bacillati</taxon>
        <taxon>Actinomycetota</taxon>
        <taxon>Actinomycetes</taxon>
        <taxon>Micromonosporales</taxon>
        <taxon>Micromonosporaceae</taxon>
        <taxon>Actinoplanes</taxon>
    </lineage>
</organism>
<name>A0ABQ3X925_9ACTN</name>
<feature type="domain" description="HTH araC/xylS-type" evidence="4">
    <location>
        <begin position="151"/>
        <end position="251"/>
    </location>
</feature>
<keyword evidence="6" id="KW-1185">Reference proteome</keyword>
<dbReference type="PROSITE" id="PS01124">
    <property type="entry name" value="HTH_ARAC_FAMILY_2"/>
    <property type="match status" value="1"/>
</dbReference>
<evidence type="ECO:0000313" key="6">
    <source>
        <dbReference type="Proteomes" id="UP000612282"/>
    </source>
</evidence>
<dbReference type="SMART" id="SM00342">
    <property type="entry name" value="HTH_ARAC"/>
    <property type="match status" value="1"/>
</dbReference>
<dbReference type="InterPro" id="IPR018060">
    <property type="entry name" value="HTH_AraC"/>
</dbReference>
<dbReference type="InterPro" id="IPR009057">
    <property type="entry name" value="Homeodomain-like_sf"/>
</dbReference>
<evidence type="ECO:0000256" key="2">
    <source>
        <dbReference type="ARBA" id="ARBA00023125"/>
    </source>
</evidence>
<dbReference type="Pfam" id="PF12833">
    <property type="entry name" value="HTH_18"/>
    <property type="match status" value="1"/>
</dbReference>
<evidence type="ECO:0000259" key="4">
    <source>
        <dbReference type="PROSITE" id="PS01124"/>
    </source>
</evidence>
<evidence type="ECO:0000256" key="3">
    <source>
        <dbReference type="ARBA" id="ARBA00023163"/>
    </source>
</evidence>
<protein>
    <recommendedName>
        <fullName evidence="4">HTH araC/xylS-type domain-containing protein</fullName>
    </recommendedName>
</protein>